<organism evidence="1 2">
    <name type="scientific">Methylobacterium adhaesivum</name>
    <dbReference type="NCBI Taxonomy" id="333297"/>
    <lineage>
        <taxon>Bacteria</taxon>
        <taxon>Pseudomonadati</taxon>
        <taxon>Pseudomonadota</taxon>
        <taxon>Alphaproteobacteria</taxon>
        <taxon>Hyphomicrobiales</taxon>
        <taxon>Methylobacteriaceae</taxon>
        <taxon>Methylobacterium</taxon>
    </lineage>
</organism>
<gene>
    <name evidence="1" type="ORF">QWZ12_15065</name>
</gene>
<proteinExistence type="predicted"/>
<name>A0ABT8BKT7_9HYPH</name>
<dbReference type="RefSeq" id="WP_238227544.1">
    <property type="nucleotide sequence ID" value="NZ_BPQD01000029.1"/>
</dbReference>
<accession>A0ABT8BKT7</accession>
<sequence>MIAGTFMTLPGLAAERSGVLSLRRFELLDRFSAMDHSSEADFYLRGISDGLAFANASLESGGKTRLFCANLPTDVPELRAMLREQIKFLDRIGQKSDQAMERTAAVAIILQKLREKYPCR</sequence>
<evidence type="ECO:0000313" key="2">
    <source>
        <dbReference type="Proteomes" id="UP001224644"/>
    </source>
</evidence>
<evidence type="ECO:0008006" key="3">
    <source>
        <dbReference type="Google" id="ProtNLM"/>
    </source>
</evidence>
<dbReference type="EMBL" id="JAUFPX010000014">
    <property type="protein sequence ID" value="MDN3591921.1"/>
    <property type="molecule type" value="Genomic_DNA"/>
</dbReference>
<keyword evidence="2" id="KW-1185">Reference proteome</keyword>
<evidence type="ECO:0000313" key="1">
    <source>
        <dbReference type="EMBL" id="MDN3591921.1"/>
    </source>
</evidence>
<comment type="caution">
    <text evidence="1">The sequence shown here is derived from an EMBL/GenBank/DDBJ whole genome shotgun (WGS) entry which is preliminary data.</text>
</comment>
<dbReference type="Proteomes" id="UP001224644">
    <property type="component" value="Unassembled WGS sequence"/>
</dbReference>
<protein>
    <recommendedName>
        <fullName evidence="3">Rap1a immunity protein domain-containing protein</fullName>
    </recommendedName>
</protein>
<reference evidence="2" key="1">
    <citation type="journal article" date="2019" name="Int. J. Syst. Evol. Microbiol.">
        <title>The Global Catalogue of Microorganisms (GCM) 10K type strain sequencing project: providing services to taxonomists for standard genome sequencing and annotation.</title>
        <authorList>
            <consortium name="The Broad Institute Genomics Platform"/>
            <consortium name="The Broad Institute Genome Sequencing Center for Infectious Disease"/>
            <person name="Wu L."/>
            <person name="Ma J."/>
        </authorList>
    </citation>
    <scope>NUCLEOTIDE SEQUENCE [LARGE SCALE GENOMIC DNA]</scope>
    <source>
        <strain evidence="2">CECT 7069</strain>
    </source>
</reference>